<organism evidence="5 6">
    <name type="scientific">Alteribacillus iranensis</name>
    <dbReference type="NCBI Taxonomy" id="930128"/>
    <lineage>
        <taxon>Bacteria</taxon>
        <taxon>Bacillati</taxon>
        <taxon>Bacillota</taxon>
        <taxon>Bacilli</taxon>
        <taxon>Bacillales</taxon>
        <taxon>Bacillaceae</taxon>
        <taxon>Alteribacillus</taxon>
    </lineage>
</organism>
<protein>
    <recommendedName>
        <fullName evidence="7">DUF3048 domain-containing protein</fullName>
    </recommendedName>
</protein>
<feature type="domain" description="DUF3048" evidence="3">
    <location>
        <begin position="88"/>
        <end position="219"/>
    </location>
</feature>
<dbReference type="EMBL" id="FONT01000004">
    <property type="protein sequence ID" value="SFE83629.1"/>
    <property type="molecule type" value="Genomic_DNA"/>
</dbReference>
<reference evidence="5 6" key="1">
    <citation type="submission" date="2016-10" db="EMBL/GenBank/DDBJ databases">
        <authorList>
            <person name="de Groot N.N."/>
        </authorList>
    </citation>
    <scope>NUCLEOTIDE SEQUENCE [LARGE SCALE GENOMIC DNA]</scope>
    <source>
        <strain evidence="5 6">DSM 23995</strain>
    </source>
</reference>
<dbReference type="SUPFAM" id="SSF159774">
    <property type="entry name" value="YerB-like"/>
    <property type="match status" value="1"/>
</dbReference>
<dbReference type="InterPro" id="IPR035328">
    <property type="entry name" value="DUF3048_C"/>
</dbReference>
<evidence type="ECO:0000313" key="6">
    <source>
        <dbReference type="Proteomes" id="UP000199516"/>
    </source>
</evidence>
<evidence type="ECO:0008006" key="7">
    <source>
        <dbReference type="Google" id="ProtNLM"/>
    </source>
</evidence>
<feature type="compositionally biased region" description="Basic and acidic residues" evidence="1">
    <location>
        <begin position="24"/>
        <end position="81"/>
    </location>
</feature>
<dbReference type="PROSITE" id="PS51257">
    <property type="entry name" value="PROKAR_LIPOPROTEIN"/>
    <property type="match status" value="1"/>
</dbReference>
<sequence>MLKKTAIFFTLIFTLMACSSGEDVPDRTSTLDETTPVKDTPDIVKAEPEPLEDELSKKEQQSEQEHKDDEEKEVAPKKSEHTLISPSTGLKIEEGSYPHFAAVIENSIQARPQSGLSQADLVFEMKTEGDISRYIAFFHDDIPERVGPVRSARHYFLPLANMLHTSFIHYGGSPQAYERLATTATSHIDGMTNDNVFSRDRNRQAPHNAYLYPERLSLGSQEKFQPYWQYSTDKPSTNMEAKDISFSYNDFTAVQYKWDEEKERYIRYQEGTPQQDRETNRYIYADNIIFLEAEHTSIPGDTSNRIDIRLSGEGKATILSQGTLLEGAWKNENGKLLIIDEYNKTVQLTPGKTWVQIIEPGTPITVH</sequence>
<dbReference type="InterPro" id="IPR023158">
    <property type="entry name" value="YerB-like_sf"/>
</dbReference>
<dbReference type="Pfam" id="PF17479">
    <property type="entry name" value="DUF3048_C"/>
    <property type="match status" value="1"/>
</dbReference>
<proteinExistence type="predicted"/>
<feature type="domain" description="DUF3048" evidence="4">
    <location>
        <begin position="247"/>
        <end position="355"/>
    </location>
</feature>
<dbReference type="STRING" id="930128.SAMN05192532_104290"/>
<dbReference type="Pfam" id="PF11258">
    <property type="entry name" value="DUF3048"/>
    <property type="match status" value="1"/>
</dbReference>
<dbReference type="AlphaFoldDB" id="A0A1I2DT99"/>
<gene>
    <name evidence="5" type="ORF">SAMN05192532_104290</name>
</gene>
<evidence type="ECO:0000259" key="4">
    <source>
        <dbReference type="Pfam" id="PF17479"/>
    </source>
</evidence>
<keyword evidence="2" id="KW-0732">Signal</keyword>
<keyword evidence="6" id="KW-1185">Reference proteome</keyword>
<dbReference type="OrthoDB" id="9779102at2"/>
<name>A0A1I2DT99_9BACI</name>
<dbReference type="Gene3D" id="3.50.90.10">
    <property type="entry name" value="YerB-like"/>
    <property type="match status" value="1"/>
</dbReference>
<feature type="chain" id="PRO_5039294913" description="DUF3048 domain-containing protein" evidence="2">
    <location>
        <begin position="20"/>
        <end position="367"/>
    </location>
</feature>
<dbReference type="RefSeq" id="WP_091661689.1">
    <property type="nucleotide sequence ID" value="NZ_FONT01000004.1"/>
</dbReference>
<evidence type="ECO:0000259" key="3">
    <source>
        <dbReference type="Pfam" id="PF11258"/>
    </source>
</evidence>
<evidence type="ECO:0000256" key="2">
    <source>
        <dbReference type="SAM" id="SignalP"/>
    </source>
</evidence>
<evidence type="ECO:0000256" key="1">
    <source>
        <dbReference type="SAM" id="MobiDB-lite"/>
    </source>
</evidence>
<accession>A0A1I2DT99</accession>
<feature type="region of interest" description="Disordered" evidence="1">
    <location>
        <begin position="21"/>
        <end position="91"/>
    </location>
</feature>
<dbReference type="InterPro" id="IPR021416">
    <property type="entry name" value="DUF3048_N"/>
</dbReference>
<dbReference type="Proteomes" id="UP000199516">
    <property type="component" value="Unassembled WGS sequence"/>
</dbReference>
<evidence type="ECO:0000313" key="5">
    <source>
        <dbReference type="EMBL" id="SFE83629.1"/>
    </source>
</evidence>
<feature type="signal peptide" evidence="2">
    <location>
        <begin position="1"/>
        <end position="19"/>
    </location>
</feature>